<evidence type="ECO:0000256" key="1">
    <source>
        <dbReference type="ARBA" id="ARBA00022679"/>
    </source>
</evidence>
<evidence type="ECO:0000259" key="3">
    <source>
        <dbReference type="PROSITE" id="PS51278"/>
    </source>
</evidence>
<dbReference type="GO" id="GO:0016740">
    <property type="term" value="F:transferase activity"/>
    <property type="evidence" value="ECO:0007669"/>
    <property type="project" value="UniProtKB-KW"/>
</dbReference>
<dbReference type="InterPro" id="IPR017932">
    <property type="entry name" value="GATase_2_dom"/>
</dbReference>
<evidence type="ECO:0000313" key="4">
    <source>
        <dbReference type="EMBL" id="MBK9985051.1"/>
    </source>
</evidence>
<dbReference type="PANTHER" id="PTHR11907">
    <property type="entry name" value="AMIDOPHOSPHORIBOSYLTRANSFERASE"/>
    <property type="match status" value="1"/>
</dbReference>
<dbReference type="AlphaFoldDB" id="A0A9D7SZB2"/>
<evidence type="ECO:0000313" key="5">
    <source>
        <dbReference type="Proteomes" id="UP000808337"/>
    </source>
</evidence>
<feature type="domain" description="Glutamine amidotransferase type-2" evidence="3">
    <location>
        <begin position="9"/>
        <end position="300"/>
    </location>
</feature>
<comment type="caution">
    <text evidence="4">The sequence shown here is derived from an EMBL/GenBank/DDBJ whole genome shotgun (WGS) entry which is preliminary data.</text>
</comment>
<evidence type="ECO:0000256" key="2">
    <source>
        <dbReference type="ARBA" id="ARBA00022962"/>
    </source>
</evidence>
<dbReference type="Proteomes" id="UP000808337">
    <property type="component" value="Unassembled WGS sequence"/>
</dbReference>
<accession>A0A9D7SZB2</accession>
<name>A0A9D7SZB2_9BACT</name>
<dbReference type="Gene3D" id="3.60.20.10">
    <property type="entry name" value="Glutamine Phosphoribosylpyrophosphate, subunit 1, domain 1"/>
    <property type="match status" value="1"/>
</dbReference>
<keyword evidence="1" id="KW-0808">Transferase</keyword>
<organism evidence="4 5">
    <name type="scientific">Candidatus Opimibacter skivensis</name>
    <dbReference type="NCBI Taxonomy" id="2982028"/>
    <lineage>
        <taxon>Bacteria</taxon>
        <taxon>Pseudomonadati</taxon>
        <taxon>Bacteroidota</taxon>
        <taxon>Saprospiria</taxon>
        <taxon>Saprospirales</taxon>
        <taxon>Saprospiraceae</taxon>
        <taxon>Candidatus Opimibacter</taxon>
    </lineage>
</organism>
<keyword evidence="2" id="KW-0315">Glutamine amidotransferase</keyword>
<dbReference type="EMBL" id="JADKGY010000032">
    <property type="protein sequence ID" value="MBK9985051.1"/>
    <property type="molecule type" value="Genomic_DNA"/>
</dbReference>
<dbReference type="PROSITE" id="PS51278">
    <property type="entry name" value="GATASE_TYPE_2"/>
    <property type="match status" value="1"/>
</dbReference>
<dbReference type="SUPFAM" id="SSF53271">
    <property type="entry name" value="PRTase-like"/>
    <property type="match status" value="1"/>
</dbReference>
<dbReference type="SUPFAM" id="SSF56235">
    <property type="entry name" value="N-terminal nucleophile aminohydrolases (Ntn hydrolases)"/>
    <property type="match status" value="1"/>
</dbReference>
<sequence length="631" mass="72096">MSDEIKHECGIALIRLLQPLQYYQDKYGSSLHGLYKLQLLLQKMRNRGQDGAGVVTIKLDPTPGTRYISRKRSNGPQYLKEVFQGIFQHFVDLTPEQLHDSQWLKATKPYMGEVLMGHLRYGTHGDNSIETCHPFVRINNWITRNLVLAGNFNLTNVDELFDELVRLGQYPKEKSDTVTVLEKLGHFLDSEVERLFKWYKGDGYDNERITDLIIENIDIQRVLRNTCKKFDGGYVMGGMIGHGDAFIFRDPNGIRPCFYYADDEMVAAASERPALQTALNVSAKFVHELEPGHALIIKKDGRWDVLPFIEKREKKSCSFERIYFSRGSDKDIYVERKNLGLNLVAPILEAVDNNFDETVFTYIPNTAEAAFYGLSEGLHEAYNLQKANQLVAANGKMSAEDIHALMAKKPRIEKLANKDEKLRTFIAALDSRHEMMSHVYDVTYGIIRNDLDTLVLLDDSIVRGTTMRDSIIRMIALRLKPKRIIVASSAPQIRYPDCYGIDMSKMGDFVAFKALVAILREQGKEELLQDCYNRCKEQLKLPKEKMINAVKELYAHVTEKCISKKIAQIVTPDDIDIEVDVIFQTIEGLHQSCPDHTGDWYFSGDYPTPGGNKVVNKAFVNYMEGRNERAY</sequence>
<dbReference type="InterPro" id="IPR029055">
    <property type="entry name" value="Ntn_hydrolases_N"/>
</dbReference>
<gene>
    <name evidence="4" type="ORF">IPP15_22270</name>
</gene>
<protein>
    <submittedName>
        <fullName evidence="4">Amidophosphoribosyltransferase</fullName>
    </submittedName>
</protein>
<proteinExistence type="predicted"/>
<dbReference type="InterPro" id="IPR029057">
    <property type="entry name" value="PRTase-like"/>
</dbReference>
<reference evidence="4 5" key="1">
    <citation type="submission" date="2020-10" db="EMBL/GenBank/DDBJ databases">
        <title>Connecting structure to function with the recovery of over 1000 high-quality activated sludge metagenome-assembled genomes encoding full-length rRNA genes using long-read sequencing.</title>
        <authorList>
            <person name="Singleton C.M."/>
            <person name="Petriglieri F."/>
            <person name="Kristensen J.M."/>
            <person name="Kirkegaard R.H."/>
            <person name="Michaelsen T.Y."/>
            <person name="Andersen M.H."/>
            <person name="Karst S.M."/>
            <person name="Dueholm M.S."/>
            <person name="Nielsen P.H."/>
            <person name="Albertsen M."/>
        </authorList>
    </citation>
    <scope>NUCLEOTIDE SEQUENCE [LARGE SCALE GENOMIC DNA]</scope>
    <source>
        <strain evidence="4">Ribe_18-Q3-R11-54_MAXAC.273</strain>
    </source>
</reference>